<dbReference type="AlphaFoldDB" id="A0A388LY36"/>
<dbReference type="Gramene" id="GBG87185">
    <property type="protein sequence ID" value="GBG87185"/>
    <property type="gene ID" value="CBR_g44920"/>
</dbReference>
<comment type="catalytic activity">
    <reaction evidence="3">
        <text>pretRNA = a 3'-half-tRNA molecule with a 5'-OH end + a 5'-half-tRNA molecule with a 2',3'-cyclic phosphate end + an intron with a 2',3'-cyclic phosphate and a 5'-hydroxyl terminus.</text>
        <dbReference type="EC" id="4.6.1.16"/>
    </reaction>
</comment>
<dbReference type="SUPFAM" id="SSF53032">
    <property type="entry name" value="tRNA-intron endonuclease catalytic domain-like"/>
    <property type="match status" value="1"/>
</dbReference>
<accession>A0A388LY36</accession>
<dbReference type="GO" id="GO:0005737">
    <property type="term" value="C:cytoplasm"/>
    <property type="evidence" value="ECO:0007669"/>
    <property type="project" value="TreeGrafter"/>
</dbReference>
<evidence type="ECO:0000259" key="4">
    <source>
        <dbReference type="Pfam" id="PF01974"/>
    </source>
</evidence>
<dbReference type="InterPro" id="IPR011856">
    <property type="entry name" value="tRNA_endonuc-like_dom_sf"/>
</dbReference>
<dbReference type="CDD" id="cd22363">
    <property type="entry name" value="tRNA-intron_lyase_C"/>
    <property type="match status" value="1"/>
</dbReference>
<evidence type="ECO:0000256" key="2">
    <source>
        <dbReference type="ARBA" id="ARBA00012573"/>
    </source>
</evidence>
<dbReference type="EC" id="4.6.1.16" evidence="2"/>
<dbReference type="Proteomes" id="UP000265515">
    <property type="component" value="Unassembled WGS sequence"/>
</dbReference>
<dbReference type="OrthoDB" id="10249562at2759"/>
<dbReference type="InterPro" id="IPR006676">
    <property type="entry name" value="tRNA_splic"/>
</dbReference>
<keyword evidence="6" id="KW-1185">Reference proteome</keyword>
<dbReference type="InterPro" id="IPR036167">
    <property type="entry name" value="tRNA_intron_Endo_cat-like_sf"/>
</dbReference>
<name>A0A388LY36_CHABU</name>
<dbReference type="GO" id="GO:0000379">
    <property type="term" value="P:tRNA-type intron splice site recognition and cleavage"/>
    <property type="evidence" value="ECO:0007669"/>
    <property type="project" value="TreeGrafter"/>
</dbReference>
<dbReference type="PANTHER" id="PTHR21227:SF0">
    <property type="entry name" value="TRNA-SPLICING ENDONUCLEASE SUBUNIT SEN2"/>
    <property type="match status" value="1"/>
</dbReference>
<feature type="domain" description="tRNA intron endonuclease catalytic" evidence="4">
    <location>
        <begin position="261"/>
        <end position="345"/>
    </location>
</feature>
<evidence type="ECO:0000313" key="6">
    <source>
        <dbReference type="Proteomes" id="UP000265515"/>
    </source>
</evidence>
<dbReference type="GO" id="GO:0000214">
    <property type="term" value="C:tRNA-intron endonuclease complex"/>
    <property type="evidence" value="ECO:0007669"/>
    <property type="project" value="TreeGrafter"/>
</dbReference>
<evidence type="ECO:0000313" key="5">
    <source>
        <dbReference type="EMBL" id="GBG87185.1"/>
    </source>
</evidence>
<dbReference type="InterPro" id="IPR006677">
    <property type="entry name" value="tRNA_intron_Endonuc_cat-like"/>
</dbReference>
<dbReference type="PANTHER" id="PTHR21227">
    <property type="entry name" value="TRNA-SPLICING ENDONUCLEASE SUBUNIT SEN2"/>
    <property type="match status" value="1"/>
</dbReference>
<dbReference type="EMBL" id="BFEA01000599">
    <property type="protein sequence ID" value="GBG87185.1"/>
    <property type="molecule type" value="Genomic_DNA"/>
</dbReference>
<reference evidence="5 6" key="1">
    <citation type="journal article" date="2018" name="Cell">
        <title>The Chara Genome: Secondary Complexity and Implications for Plant Terrestrialization.</title>
        <authorList>
            <person name="Nishiyama T."/>
            <person name="Sakayama H."/>
            <person name="Vries J.D."/>
            <person name="Buschmann H."/>
            <person name="Saint-Marcoux D."/>
            <person name="Ullrich K.K."/>
            <person name="Haas F.B."/>
            <person name="Vanderstraeten L."/>
            <person name="Becker D."/>
            <person name="Lang D."/>
            <person name="Vosolsobe S."/>
            <person name="Rombauts S."/>
            <person name="Wilhelmsson P.K.I."/>
            <person name="Janitza P."/>
            <person name="Kern R."/>
            <person name="Heyl A."/>
            <person name="Rumpler F."/>
            <person name="Villalobos L.I.A.C."/>
            <person name="Clay J.M."/>
            <person name="Skokan R."/>
            <person name="Toyoda A."/>
            <person name="Suzuki Y."/>
            <person name="Kagoshima H."/>
            <person name="Schijlen E."/>
            <person name="Tajeshwar N."/>
            <person name="Catarino B."/>
            <person name="Hetherington A.J."/>
            <person name="Saltykova A."/>
            <person name="Bonnot C."/>
            <person name="Breuninger H."/>
            <person name="Symeonidi A."/>
            <person name="Radhakrishnan G.V."/>
            <person name="Van Nieuwerburgh F."/>
            <person name="Deforce D."/>
            <person name="Chang C."/>
            <person name="Karol K.G."/>
            <person name="Hedrich R."/>
            <person name="Ulvskov P."/>
            <person name="Glockner G."/>
            <person name="Delwiche C.F."/>
            <person name="Petrasek J."/>
            <person name="Van de Peer Y."/>
            <person name="Friml J."/>
            <person name="Beilby M."/>
            <person name="Dolan L."/>
            <person name="Kohara Y."/>
            <person name="Sugano S."/>
            <person name="Fujiyama A."/>
            <person name="Delaux P.-M."/>
            <person name="Quint M."/>
            <person name="TheiBen G."/>
            <person name="Hagemann M."/>
            <person name="Harholt J."/>
            <person name="Dunand C."/>
            <person name="Zachgo S."/>
            <person name="Langdale J."/>
            <person name="Maumus F."/>
            <person name="Straeten D.V.D."/>
            <person name="Gould S.B."/>
            <person name="Rensing S.A."/>
        </authorList>
    </citation>
    <scope>NUCLEOTIDE SEQUENCE [LARGE SCALE GENOMIC DNA]</scope>
    <source>
        <strain evidence="5 6">S276</strain>
    </source>
</reference>
<gene>
    <name evidence="5" type="ORF">CBR_g44920</name>
</gene>
<dbReference type="GO" id="GO:0000213">
    <property type="term" value="F:tRNA-intron lyase activity"/>
    <property type="evidence" value="ECO:0007669"/>
    <property type="project" value="UniProtKB-EC"/>
</dbReference>
<dbReference type="Pfam" id="PF01974">
    <property type="entry name" value="tRNA_int_endo"/>
    <property type="match status" value="1"/>
</dbReference>
<evidence type="ECO:0000256" key="3">
    <source>
        <dbReference type="ARBA" id="ARBA00034031"/>
    </source>
</evidence>
<comment type="caution">
    <text evidence="5">The sequence shown here is derived from an EMBL/GenBank/DDBJ whole genome shotgun (WGS) entry which is preliminary data.</text>
</comment>
<protein>
    <recommendedName>
        <fullName evidence="2">tRNA-intron lyase</fullName>
        <ecNumber evidence="2">4.6.1.16</ecNumber>
    </recommendedName>
</protein>
<organism evidence="5 6">
    <name type="scientific">Chara braunii</name>
    <name type="common">Braun's stonewort</name>
    <dbReference type="NCBI Taxonomy" id="69332"/>
    <lineage>
        <taxon>Eukaryota</taxon>
        <taxon>Viridiplantae</taxon>
        <taxon>Streptophyta</taxon>
        <taxon>Charophyceae</taxon>
        <taxon>Charales</taxon>
        <taxon>Characeae</taxon>
        <taxon>Chara</taxon>
    </lineage>
</organism>
<comment type="similarity">
    <text evidence="1">Belongs to the tRNA-intron endonuclease family.</text>
</comment>
<proteinExistence type="inferred from homology"/>
<sequence>MAAEGVDGGKDDANILPMPQRLTSGRRVHWKGKGASSASAKEGPWFKVLEAMAAPVQQLTATYHGGLGVVVRNATQDQLDLLNRGCFGRQVFLLPPQPQVQHSVLLSAPPHGDTSTPTQRNVLLRAAHSDTCPPELQHSVLLQSAPHGDTCPPQLQHSVLLSAPPHGDTSPPTQRNVLLPAPHGGACPCVAKKNGTLDEDDHQEEEEEPRGISLYLSAEEAFFLSYAVGWLKVLQLSENGIAAEMGETHLWKAFRASNNTFPQMYAAYHHLRCKGWIVRAGIQYGSDFVIYQGHPSRVHSDFLVTVVDLTSDTPGNLTTWSGIQTLTRLCSSVMKGLLVILVSCKGSDVKEAEVEALLDPTSFYVEEVEVCRWRAERNRE</sequence>
<evidence type="ECO:0000256" key="1">
    <source>
        <dbReference type="ARBA" id="ARBA00008078"/>
    </source>
</evidence>
<dbReference type="GO" id="GO:0003676">
    <property type="term" value="F:nucleic acid binding"/>
    <property type="evidence" value="ECO:0007669"/>
    <property type="project" value="InterPro"/>
</dbReference>
<dbReference type="STRING" id="69332.A0A388LY36"/>
<dbReference type="Gene3D" id="3.40.1350.10">
    <property type="match status" value="1"/>
</dbReference>